<evidence type="ECO:0000256" key="9">
    <source>
        <dbReference type="PROSITE-ProRule" id="PRU00042"/>
    </source>
</evidence>
<dbReference type="EMBL" id="CAXITT010000061">
    <property type="protein sequence ID" value="CAL1530091.1"/>
    <property type="molecule type" value="Genomic_DNA"/>
</dbReference>
<evidence type="ECO:0000256" key="7">
    <source>
        <dbReference type="ARBA" id="ARBA00022833"/>
    </source>
</evidence>
<name>A0AAV2HBD4_LYMST</name>
<evidence type="ECO:0000256" key="10">
    <source>
        <dbReference type="SAM" id="MobiDB-lite"/>
    </source>
</evidence>
<evidence type="ECO:0000256" key="2">
    <source>
        <dbReference type="ARBA" id="ARBA00022490"/>
    </source>
</evidence>
<keyword evidence="2" id="KW-0963">Cytoplasm</keyword>
<dbReference type="InterPro" id="IPR003604">
    <property type="entry name" value="Matrin/U1-like-C_Znf_C2H2"/>
</dbReference>
<dbReference type="InterPro" id="IPR040025">
    <property type="entry name" value="Znf622/Rei1/Reh1"/>
</dbReference>
<dbReference type="GO" id="GO:0005737">
    <property type="term" value="C:cytoplasm"/>
    <property type="evidence" value="ECO:0007669"/>
    <property type="project" value="UniProtKB-SubCell"/>
</dbReference>
<feature type="domain" description="C2H2-type" evidence="11">
    <location>
        <begin position="68"/>
        <end position="92"/>
    </location>
</feature>
<keyword evidence="5" id="KW-0677">Repeat</keyword>
<keyword evidence="13" id="KW-1185">Reference proteome</keyword>
<dbReference type="PANTHER" id="PTHR13182">
    <property type="entry name" value="ZINC FINGER PROTEIN 622"/>
    <property type="match status" value="1"/>
</dbReference>
<evidence type="ECO:0000256" key="5">
    <source>
        <dbReference type="ARBA" id="ARBA00022737"/>
    </source>
</evidence>
<keyword evidence="4" id="KW-0479">Metal-binding</keyword>
<evidence type="ECO:0000313" key="12">
    <source>
        <dbReference type="EMBL" id="CAL1530091.1"/>
    </source>
</evidence>
<organism evidence="12 13">
    <name type="scientific">Lymnaea stagnalis</name>
    <name type="common">Great pond snail</name>
    <name type="synonym">Helix stagnalis</name>
    <dbReference type="NCBI Taxonomy" id="6523"/>
    <lineage>
        <taxon>Eukaryota</taxon>
        <taxon>Metazoa</taxon>
        <taxon>Spiralia</taxon>
        <taxon>Lophotrochozoa</taxon>
        <taxon>Mollusca</taxon>
        <taxon>Gastropoda</taxon>
        <taxon>Heterobranchia</taxon>
        <taxon>Euthyneura</taxon>
        <taxon>Panpulmonata</taxon>
        <taxon>Hygrophila</taxon>
        <taxon>Lymnaeoidea</taxon>
        <taxon>Lymnaeidae</taxon>
        <taxon>Lymnaea</taxon>
    </lineage>
</organism>
<reference evidence="12 13" key="1">
    <citation type="submission" date="2024-04" db="EMBL/GenBank/DDBJ databases">
        <authorList>
            <consortium name="Genoscope - CEA"/>
            <person name="William W."/>
        </authorList>
    </citation>
    <scope>NUCLEOTIDE SEQUENCE [LARGE SCALE GENOMIC DNA]</scope>
</reference>
<evidence type="ECO:0000256" key="8">
    <source>
        <dbReference type="ARBA" id="ARBA00034126"/>
    </source>
</evidence>
<dbReference type="InterPro" id="IPR041661">
    <property type="entry name" value="ZN622/Rei1/Reh1_Znf-C2H2"/>
</dbReference>
<evidence type="ECO:0000256" key="1">
    <source>
        <dbReference type="ARBA" id="ARBA00004496"/>
    </source>
</evidence>
<evidence type="ECO:0000313" key="13">
    <source>
        <dbReference type="Proteomes" id="UP001497497"/>
    </source>
</evidence>
<dbReference type="GO" id="GO:0030687">
    <property type="term" value="C:preribosome, large subunit precursor"/>
    <property type="evidence" value="ECO:0007669"/>
    <property type="project" value="TreeGrafter"/>
</dbReference>
<protein>
    <recommendedName>
        <fullName evidence="11">C2H2-type domain-containing protein</fullName>
    </recommendedName>
</protein>
<evidence type="ECO:0000256" key="4">
    <source>
        <dbReference type="ARBA" id="ARBA00022723"/>
    </source>
</evidence>
<evidence type="ECO:0000256" key="6">
    <source>
        <dbReference type="ARBA" id="ARBA00022771"/>
    </source>
</evidence>
<feature type="region of interest" description="Disordered" evidence="10">
    <location>
        <begin position="86"/>
        <end position="151"/>
    </location>
</feature>
<dbReference type="GO" id="GO:0008270">
    <property type="term" value="F:zinc ion binding"/>
    <property type="evidence" value="ECO:0007669"/>
    <property type="project" value="UniProtKB-KW"/>
</dbReference>
<comment type="similarity">
    <text evidence="8">Belongs to the REI1 family.</text>
</comment>
<dbReference type="PANTHER" id="PTHR13182:SF8">
    <property type="entry name" value="CYTOPLASMIC 60S SUBUNIT BIOGENESIS FACTOR ZNF622"/>
    <property type="match status" value="1"/>
</dbReference>
<dbReference type="InterPro" id="IPR036236">
    <property type="entry name" value="Znf_C2H2_sf"/>
</dbReference>
<dbReference type="PROSITE" id="PS00028">
    <property type="entry name" value="ZINC_FINGER_C2H2_1"/>
    <property type="match status" value="1"/>
</dbReference>
<dbReference type="GO" id="GO:0042273">
    <property type="term" value="P:ribosomal large subunit biogenesis"/>
    <property type="evidence" value="ECO:0007669"/>
    <property type="project" value="TreeGrafter"/>
</dbReference>
<dbReference type="AlphaFoldDB" id="A0AAV2HBD4"/>
<dbReference type="GO" id="GO:0003676">
    <property type="term" value="F:nucleic acid binding"/>
    <property type="evidence" value="ECO:0007669"/>
    <property type="project" value="InterPro"/>
</dbReference>
<dbReference type="InterPro" id="IPR013087">
    <property type="entry name" value="Znf_C2H2_type"/>
</dbReference>
<gene>
    <name evidence="12" type="ORF">GSLYS_00004224001</name>
</gene>
<evidence type="ECO:0000256" key="3">
    <source>
        <dbReference type="ARBA" id="ARBA00022517"/>
    </source>
</evidence>
<feature type="compositionally biased region" description="Basic residues" evidence="10">
    <location>
        <begin position="102"/>
        <end position="115"/>
    </location>
</feature>
<keyword evidence="7" id="KW-0862">Zinc</keyword>
<proteinExistence type="inferred from homology"/>
<dbReference type="InterPro" id="IPR022755">
    <property type="entry name" value="Znf_C2H2_jaz"/>
</dbReference>
<sequence>MASLTCLSCNVAFTDIALGRLHYKSEWHRYNLKRKVANLPPVPLENFQERQQLQEKQETDSSAVHETCFCKPCNKAFSTPNALENHLQSKKHKELVSGPVKDKKKKGNKKAKIHHVTSQPVEAPKEDAGENDATKSTPMDEDNSDVESWNSDDDNTIGLEECLFCSCISSSLENNVTHMSKSHGFFIPDAEYICDLEGLITYLGEKVGVGHICLWCNEKGKRFHSTEDVQRHMLDKGHCKMLHEGDAIFEYADFFDYSSSYPDDVDSNVNPDEPVNVLELESDGYFLTLPSGATVGHRSLMRYYKQNLVSHMHEPTKRILPKMLSYYKALGWTGSTGTQVAIRVKDLKYMQRLRTRHHMELGCKANMLRHRFRNPNPI</sequence>
<dbReference type="PROSITE" id="PS50157">
    <property type="entry name" value="ZINC_FINGER_C2H2_2"/>
    <property type="match status" value="1"/>
</dbReference>
<comment type="subcellular location">
    <subcellularLocation>
        <location evidence="1">Cytoplasm</location>
    </subcellularLocation>
</comment>
<dbReference type="SMART" id="SM00451">
    <property type="entry name" value="ZnF_U1"/>
    <property type="match status" value="2"/>
</dbReference>
<dbReference type="SMART" id="SM00355">
    <property type="entry name" value="ZnF_C2H2"/>
    <property type="match status" value="3"/>
</dbReference>
<feature type="compositionally biased region" description="Acidic residues" evidence="10">
    <location>
        <begin position="139"/>
        <end position="151"/>
    </location>
</feature>
<dbReference type="Proteomes" id="UP001497497">
    <property type="component" value="Unassembled WGS sequence"/>
</dbReference>
<dbReference type="Gene3D" id="3.30.160.60">
    <property type="entry name" value="Classic Zinc Finger"/>
    <property type="match status" value="1"/>
</dbReference>
<dbReference type="Pfam" id="PF12756">
    <property type="entry name" value="zf-C2H2_2"/>
    <property type="match status" value="1"/>
</dbReference>
<evidence type="ECO:0000259" key="11">
    <source>
        <dbReference type="PROSITE" id="PS50157"/>
    </source>
</evidence>
<accession>A0AAV2HBD4</accession>
<keyword evidence="3" id="KW-0690">Ribosome biogenesis</keyword>
<comment type="caution">
    <text evidence="12">The sequence shown here is derived from an EMBL/GenBank/DDBJ whole genome shotgun (WGS) entry which is preliminary data.</text>
</comment>
<keyword evidence="6 9" id="KW-0863">Zinc-finger</keyword>
<dbReference type="SUPFAM" id="SSF57667">
    <property type="entry name" value="beta-beta-alpha zinc fingers"/>
    <property type="match status" value="3"/>
</dbReference>
<dbReference type="Pfam" id="PF12171">
    <property type="entry name" value="zf-C2H2_jaz"/>
    <property type="match status" value="1"/>
</dbReference>